<accession>A0AA95H5S3</accession>
<evidence type="ECO:0008006" key="2">
    <source>
        <dbReference type="Google" id="ProtNLM"/>
    </source>
</evidence>
<protein>
    <recommendedName>
        <fullName evidence="2">Cysteinyl-tRNA synthetase</fullName>
    </recommendedName>
</protein>
<dbReference type="KEGG" id="tdu:QJT80_11635"/>
<organism evidence="1">
    <name type="scientific">Candidatus Thiocaldithrix dubininis</name>
    <dbReference type="NCBI Taxonomy" id="3080823"/>
    <lineage>
        <taxon>Bacteria</taxon>
        <taxon>Pseudomonadati</taxon>
        <taxon>Pseudomonadota</taxon>
        <taxon>Gammaproteobacteria</taxon>
        <taxon>Thiotrichales</taxon>
        <taxon>Thiotrichaceae</taxon>
        <taxon>Candidatus Thiocaldithrix</taxon>
    </lineage>
</organism>
<evidence type="ECO:0000313" key="1">
    <source>
        <dbReference type="EMBL" id="WGZ90145.1"/>
    </source>
</evidence>
<dbReference type="Proteomes" id="UP001300672">
    <property type="component" value="Chromosome"/>
</dbReference>
<name>A0AA95H5S3_9GAMM</name>
<gene>
    <name evidence="1" type="ORF">QJT80_11635</name>
</gene>
<reference evidence="1" key="1">
    <citation type="journal article" date="2023" name="Int. J. Mol. Sci.">
        <title>Metagenomics Revealed a New Genus 'Candidatus Thiocaldithrix dubininis' gen. nov., sp. nov. and a New Species 'Candidatus Thiothrix putei' sp. nov. in the Family Thiotrichaceae, Some Members of Which Have Traits of Both Na+- and H+-Motive Energetics.</title>
        <authorList>
            <person name="Ravin N.V."/>
            <person name="Muntyan M.S."/>
            <person name="Smolyakov D.D."/>
            <person name="Rudenko T.S."/>
            <person name="Beletsky A.V."/>
            <person name="Mardanov A.V."/>
            <person name="Grabovich M.Y."/>
        </authorList>
    </citation>
    <scope>NUCLEOTIDE SEQUENCE</scope>
    <source>
        <strain evidence="1">GKL-01</strain>
    </source>
</reference>
<dbReference type="EMBL" id="CP124755">
    <property type="protein sequence ID" value="WGZ90145.1"/>
    <property type="molecule type" value="Genomic_DNA"/>
</dbReference>
<reference evidence="1" key="2">
    <citation type="submission" date="2023-04" db="EMBL/GenBank/DDBJ databases">
        <authorList>
            <person name="Beletskiy A.V."/>
            <person name="Mardanov A.V."/>
            <person name="Ravin N.V."/>
        </authorList>
    </citation>
    <scope>NUCLEOTIDE SEQUENCE</scope>
    <source>
        <strain evidence="1">GKL-01</strain>
    </source>
</reference>
<proteinExistence type="predicted"/>
<dbReference type="AlphaFoldDB" id="A0AA95H5S3"/>
<sequence length="173" mass="19796">MPQVIIEGQLQFTFPDNTIATKYDEWSFYRQRFNSAFGGTKAVDILHVDAEKTVWLIEVKDYRSDRRTKPSDLGEEIALKVRDTLVGLVAARFQSSDRSEQQAAKKVLQAKQLKIVLHLEQPRKPSRLFPQVVDPANLQIRLKTLLKTVDVHPVIVDQHTLNTTMNWTVGNIS</sequence>